<dbReference type="Pfam" id="PF03009">
    <property type="entry name" value="GDPD"/>
    <property type="match status" value="1"/>
</dbReference>
<sequence length="368" mass="38959">MLRAVLALLAALLAGAPAMAQEETAMADADMIVIAHRGASAERPEHTLEAYALAIDQGADYIEPDLVVTKDGVLVARHENELSDTTDVATRPEFGGRRTTKVIDGEEVTGWFAEDFTLAELETLRVRERLPELRPGNTAYDYLYRIPSLGEIIALVSAKEAETGRRIGLYPELKHPAHLETLGFDPAQMLVDELAGSGYGAGDPVFVQSFEVVPLVRVKQGSAFRTIQLMSLEGGPADAPANVTYAKMMTPEGLAQVARYADGIGVPIAAVLTADGGSTGLVGAAHEAGLLVHVWTLRPENAFLPEGLQSGEGPAEHGCDDVLFYALVRVGVDGVFADSPARTVPLKGGNGGRCARAWLPATPLSPGD</sequence>
<comment type="catalytic activity">
    <reaction evidence="6">
        <text>a sn-glycero-3-phosphodiester + H2O = an alcohol + sn-glycerol 3-phosphate + H(+)</text>
        <dbReference type="Rhea" id="RHEA:12969"/>
        <dbReference type="ChEBI" id="CHEBI:15377"/>
        <dbReference type="ChEBI" id="CHEBI:15378"/>
        <dbReference type="ChEBI" id="CHEBI:30879"/>
        <dbReference type="ChEBI" id="CHEBI:57597"/>
        <dbReference type="ChEBI" id="CHEBI:83408"/>
        <dbReference type="EC" id="3.1.4.46"/>
    </reaction>
</comment>
<dbReference type="InterPro" id="IPR030395">
    <property type="entry name" value="GP_PDE_dom"/>
</dbReference>
<dbReference type="Proteomes" id="UP000092698">
    <property type="component" value="Chromosome"/>
</dbReference>
<dbReference type="PATRIC" id="fig|645517.4.peg.168"/>
<dbReference type="GO" id="GO:0006629">
    <property type="term" value="P:lipid metabolic process"/>
    <property type="evidence" value="ECO:0007669"/>
    <property type="project" value="InterPro"/>
</dbReference>
<dbReference type="PROSITE" id="PS51704">
    <property type="entry name" value="GP_PDE"/>
    <property type="match status" value="1"/>
</dbReference>
<feature type="chain" id="PRO_5008884252" description="glycerophosphodiester phosphodiesterase" evidence="7">
    <location>
        <begin position="21"/>
        <end position="368"/>
    </location>
</feature>
<evidence type="ECO:0000256" key="2">
    <source>
        <dbReference type="ARBA" id="ARBA00012247"/>
    </source>
</evidence>
<evidence type="ECO:0000256" key="1">
    <source>
        <dbReference type="ARBA" id="ARBA00007277"/>
    </source>
</evidence>
<dbReference type="EMBL" id="CP016545">
    <property type="protein sequence ID" value="ANU06495.1"/>
    <property type="molecule type" value="Genomic_DNA"/>
</dbReference>
<reference evidence="9 10" key="1">
    <citation type="submission" date="2016-07" db="EMBL/GenBank/DDBJ databases">
        <title>Complete genome sequence of Altererythrobacter namhicola JCM 16345T, containing esterase-encoding genes.</title>
        <authorList>
            <person name="Cheng H."/>
            <person name="Wu Y.-H."/>
            <person name="Jian S.-L."/>
            <person name="Huo Y.-Y."/>
            <person name="Wang C.-S."/>
            <person name="Xu X.-W."/>
        </authorList>
    </citation>
    <scope>NUCLEOTIDE SEQUENCE [LARGE SCALE GENOMIC DNA]</scope>
    <source>
        <strain evidence="9 10">JCM 16345</strain>
    </source>
</reference>
<feature type="domain" description="GP-PDE" evidence="8">
    <location>
        <begin position="31"/>
        <end position="347"/>
    </location>
</feature>
<evidence type="ECO:0000256" key="6">
    <source>
        <dbReference type="ARBA" id="ARBA00047512"/>
    </source>
</evidence>
<dbReference type="SUPFAM" id="SSF51695">
    <property type="entry name" value="PLC-like phosphodiesterases"/>
    <property type="match status" value="1"/>
</dbReference>
<evidence type="ECO:0000313" key="10">
    <source>
        <dbReference type="Proteomes" id="UP000092698"/>
    </source>
</evidence>
<dbReference type="PANTHER" id="PTHR43620">
    <property type="entry name" value="GLYCEROPHOSPHORYL DIESTER PHOSPHODIESTERASE"/>
    <property type="match status" value="1"/>
</dbReference>
<keyword evidence="5 9" id="KW-0378">Hydrolase</keyword>
<feature type="signal peptide" evidence="7">
    <location>
        <begin position="1"/>
        <end position="20"/>
    </location>
</feature>
<dbReference type="KEGG" id="anh:A6F65_00168"/>
<evidence type="ECO:0000313" key="9">
    <source>
        <dbReference type="EMBL" id="ANU06495.1"/>
    </source>
</evidence>
<dbReference type="PANTHER" id="PTHR43620:SF7">
    <property type="entry name" value="GLYCEROPHOSPHODIESTER PHOSPHODIESTERASE GDPD5-RELATED"/>
    <property type="match status" value="1"/>
</dbReference>
<dbReference type="GO" id="GO:0042597">
    <property type="term" value="C:periplasmic space"/>
    <property type="evidence" value="ECO:0007669"/>
    <property type="project" value="TreeGrafter"/>
</dbReference>
<evidence type="ECO:0000256" key="4">
    <source>
        <dbReference type="ARBA" id="ARBA00022798"/>
    </source>
</evidence>
<protein>
    <recommendedName>
        <fullName evidence="2">glycerophosphodiester phosphodiesterase</fullName>
        <ecNumber evidence="2">3.1.4.46</ecNumber>
    </recommendedName>
</protein>
<gene>
    <name evidence="9" type="primary">glpQ</name>
    <name evidence="9" type="ORF">A6F65_00168</name>
</gene>
<keyword evidence="4" id="KW-0319">Glycerol metabolism</keyword>
<keyword evidence="10" id="KW-1185">Reference proteome</keyword>
<dbReference type="GO" id="GO:0006071">
    <property type="term" value="P:glycerol metabolic process"/>
    <property type="evidence" value="ECO:0007669"/>
    <property type="project" value="UniProtKB-KW"/>
</dbReference>
<name>A0A1C7D4V4_9SPHN</name>
<evidence type="ECO:0000256" key="7">
    <source>
        <dbReference type="SAM" id="SignalP"/>
    </source>
</evidence>
<evidence type="ECO:0000256" key="5">
    <source>
        <dbReference type="ARBA" id="ARBA00022801"/>
    </source>
</evidence>
<organism evidence="9 10">
    <name type="scientific">Paraurantiacibacter namhicola</name>
    <dbReference type="NCBI Taxonomy" id="645517"/>
    <lineage>
        <taxon>Bacteria</taxon>
        <taxon>Pseudomonadati</taxon>
        <taxon>Pseudomonadota</taxon>
        <taxon>Alphaproteobacteria</taxon>
        <taxon>Sphingomonadales</taxon>
        <taxon>Erythrobacteraceae</taxon>
        <taxon>Paraurantiacibacter</taxon>
    </lineage>
</organism>
<dbReference type="GO" id="GO:0008889">
    <property type="term" value="F:glycerophosphodiester phosphodiesterase activity"/>
    <property type="evidence" value="ECO:0007669"/>
    <property type="project" value="UniProtKB-EC"/>
</dbReference>
<evidence type="ECO:0000259" key="8">
    <source>
        <dbReference type="PROSITE" id="PS51704"/>
    </source>
</evidence>
<dbReference type="STRING" id="645517.A6F65_00168"/>
<comment type="similarity">
    <text evidence="1">Belongs to the glycerophosphoryl diester phosphodiesterase family.</text>
</comment>
<evidence type="ECO:0000256" key="3">
    <source>
        <dbReference type="ARBA" id="ARBA00022729"/>
    </source>
</evidence>
<keyword evidence="3 7" id="KW-0732">Signal</keyword>
<dbReference type="AlphaFoldDB" id="A0A1C7D4V4"/>
<dbReference type="InterPro" id="IPR017946">
    <property type="entry name" value="PLC-like_Pdiesterase_TIM-brl"/>
</dbReference>
<dbReference type="Gene3D" id="3.20.20.190">
    <property type="entry name" value="Phosphatidylinositol (PI) phosphodiesterase"/>
    <property type="match status" value="1"/>
</dbReference>
<dbReference type="EC" id="3.1.4.46" evidence="2"/>
<proteinExistence type="inferred from homology"/>
<accession>A0A1C7D4V4</accession>